<reference evidence="1 2" key="2">
    <citation type="submission" date="2016-08" db="EMBL/GenBank/DDBJ databases">
        <title>Pervasive Adenine N6-methylation of Active Genes in Fungi.</title>
        <authorList>
            <consortium name="DOE Joint Genome Institute"/>
            <person name="Mondo S.J."/>
            <person name="Dannebaum R.O."/>
            <person name="Kuo R.C."/>
            <person name="Labutti K."/>
            <person name="Haridas S."/>
            <person name="Kuo A."/>
            <person name="Salamov A."/>
            <person name="Ahrendt S.R."/>
            <person name="Lipzen A."/>
            <person name="Sullivan W."/>
            <person name="Andreopoulos W.B."/>
            <person name="Clum A."/>
            <person name="Lindquist E."/>
            <person name="Daum C."/>
            <person name="Ramamoorthy G.K."/>
            <person name="Gryganskyi A."/>
            <person name="Culley D."/>
            <person name="Magnuson J.K."/>
            <person name="James T.Y."/>
            <person name="O'Malley M.A."/>
            <person name="Stajich J.E."/>
            <person name="Spatafora J.W."/>
            <person name="Visel A."/>
            <person name="Grigoriev I.V."/>
        </authorList>
    </citation>
    <scope>NUCLEOTIDE SEQUENCE [LARGE SCALE GENOMIC DNA]</scope>
    <source>
        <strain evidence="2">finn</strain>
    </source>
</reference>
<reference evidence="1 2" key="1">
    <citation type="submission" date="2016-08" db="EMBL/GenBank/DDBJ databases">
        <title>Genomes of anaerobic fungi encode conserved fungal cellulosomes for biomass hydrolysis.</title>
        <authorList>
            <consortium name="DOE Joint Genome Institute"/>
            <person name="Haitjema C.H."/>
            <person name="Gilmore S.P."/>
            <person name="Henske J.K."/>
            <person name="Solomon K.V."/>
            <person name="De Groot R."/>
            <person name="Kuo A."/>
            <person name="Mondo S.J."/>
            <person name="Salamov A.A."/>
            <person name="Labutti K."/>
            <person name="Zhao Z."/>
            <person name="Chiniquy J."/>
            <person name="Barry K."/>
            <person name="Brewer H.M."/>
            <person name="Purvine S.O."/>
            <person name="Wright A.T."/>
            <person name="Boxma B."/>
            <person name="Van Alen T."/>
            <person name="Hackstein J.H."/>
            <person name="Baker S.E."/>
            <person name="Grigoriev I.V."/>
            <person name="O'Malley M.A."/>
        </authorList>
    </citation>
    <scope>NUCLEOTIDE SEQUENCE [LARGE SCALE GENOMIC DNA]</scope>
    <source>
        <strain evidence="2">finn</strain>
    </source>
</reference>
<dbReference type="AlphaFoldDB" id="A0A1Y1VNA6"/>
<protein>
    <submittedName>
        <fullName evidence="1">Uncharacterized protein</fullName>
    </submittedName>
</protein>
<dbReference type="EMBL" id="MCFH01000001">
    <property type="protein sequence ID" value="ORX60898.1"/>
    <property type="molecule type" value="Genomic_DNA"/>
</dbReference>
<dbReference type="Proteomes" id="UP000193719">
    <property type="component" value="Unassembled WGS sequence"/>
</dbReference>
<keyword evidence="2" id="KW-1185">Reference proteome</keyword>
<accession>A0A1Y1VNA6</accession>
<comment type="caution">
    <text evidence="1">The sequence shown here is derived from an EMBL/GenBank/DDBJ whole genome shotgun (WGS) entry which is preliminary data.</text>
</comment>
<organism evidence="1 2">
    <name type="scientific">Piromyces finnis</name>
    <dbReference type="NCBI Taxonomy" id="1754191"/>
    <lineage>
        <taxon>Eukaryota</taxon>
        <taxon>Fungi</taxon>
        <taxon>Fungi incertae sedis</taxon>
        <taxon>Chytridiomycota</taxon>
        <taxon>Chytridiomycota incertae sedis</taxon>
        <taxon>Neocallimastigomycetes</taxon>
        <taxon>Neocallimastigales</taxon>
        <taxon>Neocallimastigaceae</taxon>
        <taxon>Piromyces</taxon>
    </lineage>
</organism>
<sequence>MPIIGIVHAIITAGTQVVETIVANGIGFEAFGHIINISGALMGWVADGLIALC</sequence>
<proteinExistence type="predicted"/>
<gene>
    <name evidence="1" type="ORF">BCR36DRAFT_578971</name>
</gene>
<name>A0A1Y1VNA6_9FUNG</name>
<evidence type="ECO:0000313" key="2">
    <source>
        <dbReference type="Proteomes" id="UP000193719"/>
    </source>
</evidence>
<evidence type="ECO:0000313" key="1">
    <source>
        <dbReference type="EMBL" id="ORX60898.1"/>
    </source>
</evidence>